<comment type="caution">
    <text evidence="15">The sequence shown here is derived from an EMBL/GenBank/DDBJ whole genome shotgun (WGS) entry which is preliminary data.</text>
</comment>
<name>L1LBM4_THEEQ</name>
<evidence type="ECO:0000256" key="2">
    <source>
        <dbReference type="ARBA" id="ARBA00004922"/>
    </source>
</evidence>
<keyword evidence="7 13" id="KW-1133">Transmembrane helix</keyword>
<dbReference type="PANTHER" id="PTHR13036">
    <property type="entry name" value="BETA1,4 MANNOSYLTRANSFERASE"/>
    <property type="match status" value="1"/>
</dbReference>
<reference evidence="15 16" key="1">
    <citation type="journal article" date="2012" name="BMC Genomics">
        <title>Comparative genomic analysis and phylogenetic position of Theileria equi.</title>
        <authorList>
            <person name="Kappmeyer L.S."/>
            <person name="Thiagarajan M."/>
            <person name="Herndon D.R."/>
            <person name="Ramsay J.D."/>
            <person name="Caler E."/>
            <person name="Djikeng A."/>
            <person name="Gillespie J.J."/>
            <person name="Lau A.O."/>
            <person name="Roalson E.H."/>
            <person name="Silva J.C."/>
            <person name="Silva M.G."/>
            <person name="Suarez C.E."/>
            <person name="Ueti M.W."/>
            <person name="Nene V.M."/>
            <person name="Mealey R.H."/>
            <person name="Knowles D.P."/>
            <person name="Brayton K.A."/>
        </authorList>
    </citation>
    <scope>NUCLEOTIDE SEQUENCE [LARGE SCALE GENOMIC DNA]</scope>
    <source>
        <strain evidence="15 16">WA</strain>
    </source>
</reference>
<evidence type="ECO:0000256" key="1">
    <source>
        <dbReference type="ARBA" id="ARBA00004389"/>
    </source>
</evidence>
<dbReference type="InterPro" id="IPR001296">
    <property type="entry name" value="Glyco_trans_1"/>
</dbReference>
<dbReference type="Pfam" id="PF00534">
    <property type="entry name" value="Glycos_transf_1"/>
    <property type="match status" value="1"/>
</dbReference>
<keyword evidence="3" id="KW-0328">Glycosyltransferase</keyword>
<evidence type="ECO:0000256" key="5">
    <source>
        <dbReference type="ARBA" id="ARBA00022692"/>
    </source>
</evidence>
<evidence type="ECO:0000256" key="7">
    <source>
        <dbReference type="ARBA" id="ARBA00022989"/>
    </source>
</evidence>
<keyword evidence="8 13" id="KW-0472">Membrane</keyword>
<dbReference type="Gene3D" id="3.40.50.2000">
    <property type="entry name" value="Glycogen Phosphorylase B"/>
    <property type="match status" value="1"/>
</dbReference>
<evidence type="ECO:0000256" key="9">
    <source>
        <dbReference type="ARBA" id="ARBA00031434"/>
    </source>
</evidence>
<dbReference type="OrthoDB" id="614844at2759"/>
<dbReference type="EMBL" id="ACOU01000004">
    <property type="protein sequence ID" value="EKX72670.1"/>
    <property type="molecule type" value="Genomic_DNA"/>
</dbReference>
<dbReference type="RefSeq" id="XP_004832122.1">
    <property type="nucleotide sequence ID" value="XM_004832065.1"/>
</dbReference>
<comment type="pathway">
    <text evidence="2">Protein modification; protein glycosylation.</text>
</comment>
<evidence type="ECO:0000256" key="12">
    <source>
        <dbReference type="ARBA" id="ARBA00045071"/>
    </source>
</evidence>
<sequence length="763" mass="86944">MRAEHKSFGEHTSCSSDYNGSLAYNGCIITTGSLSYNLRMQNHAIAWANSCKSDPKKEKEEPNAALHRLFQNESVGSGGKRASDTLLWNNIYVLSTKSKGFYGKLDQDERSTLVFLDVFDIGRFIRRYFLLDALMRLSTSLGTSSTGAWIGFRNWILLLIINTLTGILYLFSLGIKSAFIFIRYFIAIMSIPRLKCIIVMSPPCFPTVFVCIFARLFIKDLRIIVDVHNYAFCMLIPPCYLNVPETSNKTLINYFYKSFYGLRSCIFRLFINILSAIERECYSRCNIILTVSNSMKDDLKARWGLRSCVYRDRPSPENKLMDDLEKHIVFYKYFNGTSEITPLIASFNPNIRESIPSFGSIDSISRVYKIRDYIKKATSKKDHPPLLQNISIASHKFIFESDTNDINRETVDSSILDGIYEKGFLRGRGVWTVADFTREEDTVTTVSLFVNKHNRIFEVLSERLDLLDSSKFKDVVYVEETIFGRLVIISKQNSAGIDFSKRNIKLKIFGNTDGIFLIYKRKKERPVFAITSTSFSSDEDLGMLISAVKKYDEIYANSYREYILDGGLLHPQLILIITGDGFKKSLFKDLVSRVRLRNTIVRFAFIKSNDYFNFVGSADFGISMHTSFSGLDLPIKIITMQGCGLPVISYKYGAVSELVHNRFNGMLFSSSHELSQILIDSLLGFPYNYDKGSPEESAAHNAFSRLKNKLNGRSVVHSIEPGASSVSCFRVFSLSDMIINARKLVTCDFLHEWKTKIKPLVYL</sequence>
<dbReference type="KEGG" id="beq:BEWA_012290"/>
<evidence type="ECO:0000256" key="10">
    <source>
        <dbReference type="ARBA" id="ARBA00031566"/>
    </source>
</evidence>
<proteinExistence type="predicted"/>
<comment type="catalytic activity">
    <reaction evidence="12">
        <text>an N,N'-diacetylchitobiosyl-diphospho-di-trans,poly-cis-dolichol + GDP-alpha-D-mannose = a beta-D-Man-(1-&gt;4)-beta-D-GlcNAc-(1-&gt;4)-alpha-D-GlcNAc-diphospho-di-trans,poly-cis-dolichol + GDP + H(+)</text>
        <dbReference type="Rhea" id="RHEA:13865"/>
        <dbReference type="Rhea" id="RHEA-COMP:19510"/>
        <dbReference type="Rhea" id="RHEA-COMP:19511"/>
        <dbReference type="ChEBI" id="CHEBI:15378"/>
        <dbReference type="ChEBI" id="CHEBI:57269"/>
        <dbReference type="ChEBI" id="CHEBI:57527"/>
        <dbReference type="ChEBI" id="CHEBI:58189"/>
        <dbReference type="ChEBI" id="CHEBI:58472"/>
        <dbReference type="EC" id="2.4.1.142"/>
    </reaction>
    <physiologicalReaction direction="left-to-right" evidence="12">
        <dbReference type="Rhea" id="RHEA:13866"/>
    </physiologicalReaction>
</comment>
<gene>
    <name evidence="15" type="ORF">BEWA_012290</name>
</gene>
<keyword evidence="16" id="KW-1185">Reference proteome</keyword>
<dbReference type="STRING" id="1537102.L1LBM4"/>
<keyword evidence="5 13" id="KW-0812">Transmembrane</keyword>
<dbReference type="GeneID" id="15804305"/>
<feature type="domain" description="Glycosyl transferase family 1" evidence="14">
    <location>
        <begin position="523"/>
        <end position="671"/>
    </location>
</feature>
<keyword evidence="6" id="KW-0256">Endoplasmic reticulum</keyword>
<dbReference type="SUPFAM" id="SSF53756">
    <property type="entry name" value="UDP-Glycosyltransferase/glycogen phosphorylase"/>
    <property type="match status" value="1"/>
</dbReference>
<dbReference type="PANTHER" id="PTHR13036:SF0">
    <property type="entry name" value="CHITOBIOSYLDIPHOSPHODOLICHOL BETA-MANNOSYLTRANSFERASE"/>
    <property type="match status" value="1"/>
</dbReference>
<evidence type="ECO:0000256" key="13">
    <source>
        <dbReference type="SAM" id="Phobius"/>
    </source>
</evidence>
<evidence type="ECO:0000313" key="15">
    <source>
        <dbReference type="EMBL" id="EKX72670.1"/>
    </source>
</evidence>
<dbReference type="VEuPathDB" id="PiroplasmaDB:BEWA_012290"/>
<dbReference type="GO" id="GO:0005789">
    <property type="term" value="C:endoplasmic reticulum membrane"/>
    <property type="evidence" value="ECO:0007669"/>
    <property type="project" value="UniProtKB-SubCell"/>
</dbReference>
<dbReference type="eggNOG" id="KOG2941">
    <property type="taxonomic scope" value="Eukaryota"/>
</dbReference>
<evidence type="ECO:0000256" key="3">
    <source>
        <dbReference type="ARBA" id="ARBA00022676"/>
    </source>
</evidence>
<dbReference type="InterPro" id="IPR026051">
    <property type="entry name" value="ALG1-like"/>
</dbReference>
<dbReference type="GO" id="GO:0004578">
    <property type="term" value="F:chitobiosyldiphosphodolichol beta-mannosyltransferase activity"/>
    <property type="evidence" value="ECO:0007669"/>
    <property type="project" value="UniProtKB-EC"/>
</dbReference>
<evidence type="ECO:0000313" key="16">
    <source>
        <dbReference type="Proteomes" id="UP000031512"/>
    </source>
</evidence>
<comment type="subcellular location">
    <subcellularLocation>
        <location evidence="1">Endoplasmic reticulum membrane</location>
        <topology evidence="1">Single-pass membrane protein</topology>
    </subcellularLocation>
</comment>
<dbReference type="AlphaFoldDB" id="L1LBM4"/>
<feature type="transmembrane region" description="Helical" evidence="13">
    <location>
        <begin position="197"/>
        <end position="218"/>
    </location>
</feature>
<evidence type="ECO:0000256" key="8">
    <source>
        <dbReference type="ARBA" id="ARBA00023136"/>
    </source>
</evidence>
<evidence type="ECO:0000256" key="4">
    <source>
        <dbReference type="ARBA" id="ARBA00022679"/>
    </source>
</evidence>
<protein>
    <recommendedName>
        <fullName evidence="10">Beta-1,4-mannosyltransferase</fullName>
    </recommendedName>
    <alternativeName>
        <fullName evidence="11">GDP-Man:GlcNAc2-PP-dolichol mannosyltransferase</fullName>
    </alternativeName>
    <alternativeName>
        <fullName evidence="9">GDP-mannose-dolichol diphosphochitobiose mannosyltransferase</fullName>
    </alternativeName>
</protein>
<dbReference type="Proteomes" id="UP000031512">
    <property type="component" value="Unassembled WGS sequence"/>
</dbReference>
<accession>L1LBM4</accession>
<evidence type="ECO:0000256" key="11">
    <source>
        <dbReference type="ARBA" id="ARBA00033088"/>
    </source>
</evidence>
<feature type="transmembrane region" description="Helical" evidence="13">
    <location>
        <begin position="156"/>
        <end position="185"/>
    </location>
</feature>
<keyword evidence="4" id="KW-0808">Transferase</keyword>
<organism evidence="15 16">
    <name type="scientific">Theileria equi strain WA</name>
    <dbReference type="NCBI Taxonomy" id="1537102"/>
    <lineage>
        <taxon>Eukaryota</taxon>
        <taxon>Sar</taxon>
        <taxon>Alveolata</taxon>
        <taxon>Apicomplexa</taxon>
        <taxon>Aconoidasida</taxon>
        <taxon>Piroplasmida</taxon>
        <taxon>Theileriidae</taxon>
        <taxon>Theileria</taxon>
    </lineage>
</organism>
<evidence type="ECO:0000256" key="6">
    <source>
        <dbReference type="ARBA" id="ARBA00022824"/>
    </source>
</evidence>
<evidence type="ECO:0000259" key="14">
    <source>
        <dbReference type="Pfam" id="PF00534"/>
    </source>
</evidence>